<dbReference type="EnsemblMetazoa" id="G430.1">
    <property type="protein sequence ID" value="G430.1:cds"/>
    <property type="gene ID" value="G430"/>
</dbReference>
<proteinExistence type="predicted"/>
<evidence type="ECO:0000313" key="2">
    <source>
        <dbReference type="EnsemblMetazoa" id="G430.1:cds"/>
    </source>
</evidence>
<sequence length="141" mass="15810">MPNKFVKHFDNDILSKVSVDDCAQACVTSLTFVCNSFEYQYATSYCLLSTLHPDENPSMITTNIGVDLYIRDYSNNVVETAGTTVLSSSNTIYQEILDTNQCAKLCIDYMGFNCKSFDYCPDIGTCYLGRSHVYDVPKAQI</sequence>
<reference evidence="2" key="1">
    <citation type="submission" date="2022-08" db="UniProtKB">
        <authorList>
            <consortium name="EnsemblMetazoa"/>
        </authorList>
    </citation>
    <scope>IDENTIFICATION</scope>
    <source>
        <strain evidence="2">05x7-T-G4-1.051#20</strain>
    </source>
</reference>
<dbReference type="AlphaFoldDB" id="A0A8W8MWY8"/>
<dbReference type="InterPro" id="IPR003609">
    <property type="entry name" value="Pan_app"/>
</dbReference>
<accession>A0A8W8MWY8</accession>
<dbReference type="PROSITE" id="PS50948">
    <property type="entry name" value="PAN"/>
    <property type="match status" value="1"/>
</dbReference>
<evidence type="ECO:0000259" key="1">
    <source>
        <dbReference type="PROSITE" id="PS50948"/>
    </source>
</evidence>
<dbReference type="SUPFAM" id="SSF57414">
    <property type="entry name" value="Hairpin loop containing domain-like"/>
    <property type="match status" value="2"/>
</dbReference>
<protein>
    <recommendedName>
        <fullName evidence="1">Apple domain-containing protein</fullName>
    </recommendedName>
</protein>
<organism evidence="2 3">
    <name type="scientific">Magallana gigas</name>
    <name type="common">Pacific oyster</name>
    <name type="synonym">Crassostrea gigas</name>
    <dbReference type="NCBI Taxonomy" id="29159"/>
    <lineage>
        <taxon>Eukaryota</taxon>
        <taxon>Metazoa</taxon>
        <taxon>Spiralia</taxon>
        <taxon>Lophotrochozoa</taxon>
        <taxon>Mollusca</taxon>
        <taxon>Bivalvia</taxon>
        <taxon>Autobranchia</taxon>
        <taxon>Pteriomorphia</taxon>
        <taxon>Ostreida</taxon>
        <taxon>Ostreoidea</taxon>
        <taxon>Ostreidae</taxon>
        <taxon>Magallana</taxon>
    </lineage>
</organism>
<dbReference type="Proteomes" id="UP000005408">
    <property type="component" value="Unassembled WGS sequence"/>
</dbReference>
<dbReference type="SMART" id="SM00473">
    <property type="entry name" value="PAN_AP"/>
    <property type="match status" value="2"/>
</dbReference>
<dbReference type="Gene3D" id="3.50.4.10">
    <property type="entry name" value="Hepatocyte Growth Factor"/>
    <property type="match status" value="2"/>
</dbReference>
<dbReference type="Pfam" id="PF00024">
    <property type="entry name" value="PAN_1"/>
    <property type="match status" value="2"/>
</dbReference>
<name>A0A8W8MWY8_MAGGI</name>
<dbReference type="CDD" id="cd01099">
    <property type="entry name" value="PAN_AP_HGF"/>
    <property type="match status" value="1"/>
</dbReference>
<feature type="domain" description="Apple" evidence="1">
    <location>
        <begin position="1"/>
        <end position="73"/>
    </location>
</feature>
<keyword evidence="3" id="KW-1185">Reference proteome</keyword>
<evidence type="ECO:0000313" key="3">
    <source>
        <dbReference type="Proteomes" id="UP000005408"/>
    </source>
</evidence>